<comment type="caution">
    <text evidence="15">The sequence shown here is derived from an EMBL/GenBank/DDBJ whole genome shotgun (WGS) entry which is preliminary data.</text>
</comment>
<comment type="subunit">
    <text evidence="1 13">Homodimer.</text>
</comment>
<keyword evidence="4 13" id="KW-0540">Nuclease</keyword>
<dbReference type="CDD" id="cd07717">
    <property type="entry name" value="RNaseZ_ZiPD-like_MBL-fold"/>
    <property type="match status" value="1"/>
</dbReference>
<organism evidence="15 16">
    <name type="scientific">Insulibacter thermoxylanivorax</name>
    <dbReference type="NCBI Taxonomy" id="2749268"/>
    <lineage>
        <taxon>Bacteria</taxon>
        <taxon>Bacillati</taxon>
        <taxon>Bacillota</taxon>
        <taxon>Bacilli</taxon>
        <taxon>Bacillales</taxon>
        <taxon>Paenibacillaceae</taxon>
        <taxon>Insulibacter</taxon>
    </lineage>
</organism>
<dbReference type="RefSeq" id="WP_200966519.1">
    <property type="nucleotide sequence ID" value="NZ_BMAQ01000014.1"/>
</dbReference>
<dbReference type="SUPFAM" id="SSF56281">
    <property type="entry name" value="Metallo-hydrolase/oxidoreductase"/>
    <property type="match status" value="1"/>
</dbReference>
<comment type="catalytic activity">
    <reaction evidence="13">
        <text>Endonucleolytic cleavage of RNA, removing extra 3' nucleotides from tRNA precursor, generating 3' termini of tRNAs. A 3'-hydroxy group is left at the tRNA terminus and a 5'-phosphoryl group is left at the trailer molecule.</text>
        <dbReference type="EC" id="3.1.26.11"/>
    </reaction>
</comment>
<comment type="catalytic activity">
    <reaction evidence="11">
        <text>3',5'-cyclic UMP + H2O = UMP + H(+)</text>
        <dbReference type="Rhea" id="RHEA:70575"/>
        <dbReference type="ChEBI" id="CHEBI:15377"/>
        <dbReference type="ChEBI" id="CHEBI:15378"/>
        <dbReference type="ChEBI" id="CHEBI:57865"/>
        <dbReference type="ChEBI" id="CHEBI:184387"/>
    </reaction>
    <physiologicalReaction direction="left-to-right" evidence="11">
        <dbReference type="Rhea" id="RHEA:70576"/>
    </physiologicalReaction>
</comment>
<evidence type="ECO:0000256" key="7">
    <source>
        <dbReference type="ARBA" id="ARBA00022801"/>
    </source>
</evidence>
<dbReference type="EMBL" id="BMAQ01000014">
    <property type="protein sequence ID" value="GFR38276.1"/>
    <property type="molecule type" value="Genomic_DNA"/>
</dbReference>
<evidence type="ECO:0000256" key="5">
    <source>
        <dbReference type="ARBA" id="ARBA00022723"/>
    </source>
</evidence>
<evidence type="ECO:0000256" key="12">
    <source>
        <dbReference type="ARBA" id="ARBA00057812"/>
    </source>
</evidence>
<gene>
    <name evidence="13 15" type="primary">rnz</name>
    <name evidence="15" type="ORF">PRECH8_15720</name>
</gene>
<dbReference type="HAMAP" id="MF_01818">
    <property type="entry name" value="RNase_Z_BN"/>
    <property type="match status" value="1"/>
</dbReference>
<feature type="binding site" evidence="13">
    <location>
        <position position="68"/>
    </location>
    <ligand>
        <name>Zn(2+)</name>
        <dbReference type="ChEBI" id="CHEBI:29105"/>
        <label>2</label>
        <note>catalytic</note>
    </ligand>
</feature>
<dbReference type="NCBIfam" id="TIGR02651">
    <property type="entry name" value="RNase_Z"/>
    <property type="match status" value="1"/>
</dbReference>
<dbReference type="InterPro" id="IPR001279">
    <property type="entry name" value="Metallo-B-lactamas"/>
</dbReference>
<feature type="binding site" evidence="13">
    <location>
        <position position="63"/>
    </location>
    <ligand>
        <name>Zn(2+)</name>
        <dbReference type="ChEBI" id="CHEBI:29105"/>
        <label>1</label>
        <note>catalytic</note>
    </ligand>
</feature>
<dbReference type="PANTHER" id="PTHR46018:SF2">
    <property type="entry name" value="ZINC PHOSPHODIESTERASE ELAC PROTEIN 1"/>
    <property type="match status" value="1"/>
</dbReference>
<dbReference type="InterPro" id="IPR036866">
    <property type="entry name" value="RibonucZ/Hydroxyglut_hydro"/>
</dbReference>
<evidence type="ECO:0000256" key="1">
    <source>
        <dbReference type="ARBA" id="ARBA00011738"/>
    </source>
</evidence>
<keyword evidence="8 13" id="KW-0862">Zinc</keyword>
<evidence type="ECO:0000256" key="2">
    <source>
        <dbReference type="ARBA" id="ARBA00012477"/>
    </source>
</evidence>
<feature type="binding site" evidence="13">
    <location>
        <position position="211"/>
    </location>
    <ligand>
        <name>Zn(2+)</name>
        <dbReference type="ChEBI" id="CHEBI:29105"/>
        <label>2</label>
        <note>catalytic</note>
    </ligand>
</feature>
<comment type="similarity">
    <text evidence="13">Belongs to the RNase Z family.</text>
</comment>
<feature type="binding site" evidence="13">
    <location>
        <position position="269"/>
    </location>
    <ligand>
        <name>Zn(2+)</name>
        <dbReference type="ChEBI" id="CHEBI:29105"/>
        <label>2</label>
        <note>catalytic</note>
    </ligand>
</feature>
<feature type="binding site" evidence="13">
    <location>
        <position position="65"/>
    </location>
    <ligand>
        <name>Zn(2+)</name>
        <dbReference type="ChEBI" id="CHEBI:29105"/>
        <label>1</label>
        <note>catalytic</note>
    </ligand>
</feature>
<keyword evidence="5 13" id="KW-0479">Metal-binding</keyword>
<dbReference type="Pfam" id="PF23023">
    <property type="entry name" value="Anti-Pycsar_Apyc1"/>
    <property type="match status" value="1"/>
</dbReference>
<feature type="binding site" evidence="13">
    <location>
        <position position="211"/>
    </location>
    <ligand>
        <name>Zn(2+)</name>
        <dbReference type="ChEBI" id="CHEBI:29105"/>
        <label>1</label>
        <note>catalytic</note>
    </ligand>
</feature>
<reference evidence="15" key="2">
    <citation type="journal article" date="2021" name="Data Brief">
        <title>Draft genome sequence data of the facultative, thermophilic, xylanolytic bacterium Paenibacillus sp. strain DA-C8.</title>
        <authorList>
            <person name="Chhe C."/>
            <person name="Uke A."/>
            <person name="Baramee S."/>
            <person name="Ungkulpasvich U."/>
            <person name="Tachaapaikoon C."/>
            <person name="Pason P."/>
            <person name="Waeonukul R."/>
            <person name="Ratanakhanokchai K."/>
            <person name="Kosugi A."/>
        </authorList>
    </citation>
    <scope>NUCLEOTIDE SEQUENCE</scope>
    <source>
        <strain evidence="15">DA-C8</strain>
    </source>
</reference>
<feature type="domain" description="Metallo-beta-lactamase" evidence="14">
    <location>
        <begin position="202"/>
        <end position="270"/>
    </location>
</feature>
<evidence type="ECO:0000313" key="15">
    <source>
        <dbReference type="EMBL" id="GFR38276.1"/>
    </source>
</evidence>
<dbReference type="NCBIfam" id="NF000801">
    <property type="entry name" value="PRK00055.1-3"/>
    <property type="match status" value="1"/>
</dbReference>
<name>A0A916QCL4_9BACL</name>
<evidence type="ECO:0000259" key="14">
    <source>
        <dbReference type="Pfam" id="PF12706"/>
    </source>
</evidence>
<dbReference type="AlphaFoldDB" id="A0A916QCL4"/>
<dbReference type="Gene3D" id="3.60.15.10">
    <property type="entry name" value="Ribonuclease Z/Hydroxyacylglutathione hydrolase-like"/>
    <property type="match status" value="1"/>
</dbReference>
<proteinExistence type="inferred from homology"/>
<evidence type="ECO:0000256" key="8">
    <source>
        <dbReference type="ARBA" id="ARBA00022833"/>
    </source>
</evidence>
<keyword evidence="7 13" id="KW-0378">Hydrolase</keyword>
<reference evidence="15" key="1">
    <citation type="submission" date="2020-08" db="EMBL/GenBank/DDBJ databases">
        <authorList>
            <person name="Uke A."/>
            <person name="Chhe C."/>
            <person name="Baramee S."/>
            <person name="Kosugi A."/>
        </authorList>
    </citation>
    <scope>NUCLEOTIDE SEQUENCE</scope>
    <source>
        <strain evidence="15">DA-C8</strain>
    </source>
</reference>
<comment type="function">
    <text evidence="10">Counteracts the endogenous Pycsar antiviral defense system. Phosphodiesterase that enables metal-dependent hydrolysis of host cyclic nucleotide Pycsar defense signals such as cCMP and cUMP.</text>
</comment>
<evidence type="ECO:0000313" key="16">
    <source>
        <dbReference type="Proteomes" id="UP000654993"/>
    </source>
</evidence>
<keyword evidence="6 13" id="KW-0255">Endonuclease</keyword>
<evidence type="ECO:0000256" key="9">
    <source>
        <dbReference type="ARBA" id="ARBA00034221"/>
    </source>
</evidence>
<dbReference type="Pfam" id="PF12706">
    <property type="entry name" value="Lactamase_B_2"/>
    <property type="match status" value="1"/>
</dbReference>
<dbReference type="EC" id="3.1.26.11" evidence="2 13"/>
<keyword evidence="16" id="KW-1185">Reference proteome</keyword>
<feature type="active site" description="Proton acceptor" evidence="13">
    <location>
        <position position="67"/>
    </location>
</feature>
<dbReference type="GO" id="GO:0008270">
    <property type="term" value="F:zinc ion binding"/>
    <property type="evidence" value="ECO:0007669"/>
    <property type="project" value="UniProtKB-UniRule"/>
</dbReference>
<feature type="binding site" evidence="13">
    <location>
        <position position="67"/>
    </location>
    <ligand>
        <name>Zn(2+)</name>
        <dbReference type="ChEBI" id="CHEBI:29105"/>
        <label>2</label>
        <note>catalytic</note>
    </ligand>
</feature>
<dbReference type="GO" id="GO:0042802">
    <property type="term" value="F:identical protein binding"/>
    <property type="evidence" value="ECO:0007669"/>
    <property type="project" value="UniProtKB-ARBA"/>
</dbReference>
<accession>A0A916QCL4</accession>
<evidence type="ECO:0000256" key="3">
    <source>
        <dbReference type="ARBA" id="ARBA00022694"/>
    </source>
</evidence>
<comment type="function">
    <text evidence="12 13">Zinc phosphodiesterase, which displays some tRNA 3'-processing endonuclease activity. Probably involved in tRNA maturation, by removing a 3'-trailer from precursor tRNA.</text>
</comment>
<evidence type="ECO:0000256" key="11">
    <source>
        <dbReference type="ARBA" id="ARBA00048505"/>
    </source>
</evidence>
<evidence type="ECO:0000256" key="13">
    <source>
        <dbReference type="HAMAP-Rule" id="MF_01818"/>
    </source>
</evidence>
<sequence>MELIFLGTGAGIPSPERNVTAVALALNEERGTFWLFDCGEATQHQIMRSPLKLSRLEYIFITHLHGDHIYGLPGLLSSRSYHGGTTPLTIFGPAGLARFIETSLQVSGSHLDYELRIEELQEGVIFEDEQFTISCARLEHRIDSYGYRIVEHDLPGRLDRDRLIADGILPGPIYQQIKLSKEPIAYEGRLLDPKRYVGPDIPGRKLAILGDTRPAPNALQLAQTVDVLVHEATFAEAEAELARRYYHTTTRQAAEIAAQAGAGELILTHFSSRYNREDLAWLIQEASRYHKPVYAAYDGYQHPIPRK</sequence>
<feature type="binding site" evidence="13">
    <location>
        <position position="140"/>
    </location>
    <ligand>
        <name>Zn(2+)</name>
        <dbReference type="ChEBI" id="CHEBI:29105"/>
        <label>1</label>
        <note>catalytic</note>
    </ligand>
</feature>
<dbReference type="Proteomes" id="UP000654993">
    <property type="component" value="Unassembled WGS sequence"/>
</dbReference>
<evidence type="ECO:0000256" key="6">
    <source>
        <dbReference type="ARBA" id="ARBA00022759"/>
    </source>
</evidence>
<dbReference type="PANTHER" id="PTHR46018">
    <property type="entry name" value="ZINC PHOSPHODIESTERASE ELAC PROTEIN 1"/>
    <property type="match status" value="1"/>
</dbReference>
<protein>
    <recommendedName>
        <fullName evidence="2 13">Ribonuclease Z</fullName>
        <shortName evidence="13">RNase Z</shortName>
        <ecNumber evidence="2 13">3.1.26.11</ecNumber>
    </recommendedName>
    <alternativeName>
        <fullName evidence="13">tRNA 3 endonuclease</fullName>
    </alternativeName>
    <alternativeName>
        <fullName evidence="13">tRNase Z</fullName>
    </alternativeName>
</protein>
<comment type="catalytic activity">
    <reaction evidence="9">
        <text>3',5'-cyclic CMP + H2O = CMP + H(+)</text>
        <dbReference type="Rhea" id="RHEA:72675"/>
        <dbReference type="ChEBI" id="CHEBI:15377"/>
        <dbReference type="ChEBI" id="CHEBI:15378"/>
        <dbReference type="ChEBI" id="CHEBI:58003"/>
        <dbReference type="ChEBI" id="CHEBI:60377"/>
    </reaction>
    <physiologicalReaction direction="left-to-right" evidence="9">
        <dbReference type="Rhea" id="RHEA:72676"/>
    </physiologicalReaction>
</comment>
<dbReference type="FunFam" id="3.60.15.10:FF:000002">
    <property type="entry name" value="Ribonuclease Z"/>
    <property type="match status" value="1"/>
</dbReference>
<keyword evidence="3 13" id="KW-0819">tRNA processing</keyword>
<dbReference type="InterPro" id="IPR013471">
    <property type="entry name" value="RNase_Z/BN"/>
</dbReference>
<evidence type="ECO:0000256" key="4">
    <source>
        <dbReference type="ARBA" id="ARBA00022722"/>
    </source>
</evidence>
<evidence type="ECO:0000256" key="10">
    <source>
        <dbReference type="ARBA" id="ARBA00034301"/>
    </source>
</evidence>
<comment type="cofactor">
    <cofactor evidence="13">
        <name>Zn(2+)</name>
        <dbReference type="ChEBI" id="CHEBI:29105"/>
    </cofactor>
    <text evidence="13">Binds 2 Zn(2+) ions.</text>
</comment>
<dbReference type="GO" id="GO:0042781">
    <property type="term" value="F:3'-tRNA processing endoribonuclease activity"/>
    <property type="evidence" value="ECO:0007669"/>
    <property type="project" value="UniProtKB-UniRule"/>
</dbReference>